<proteinExistence type="inferred from homology"/>
<evidence type="ECO:0000256" key="4">
    <source>
        <dbReference type="ARBA" id="ARBA00022801"/>
    </source>
</evidence>
<evidence type="ECO:0000256" key="2">
    <source>
        <dbReference type="ARBA" id="ARBA00006247"/>
    </source>
</evidence>
<dbReference type="Gene3D" id="3.30.70.360">
    <property type="match status" value="1"/>
</dbReference>
<dbReference type="Gene3D" id="3.40.630.10">
    <property type="entry name" value="Zn peptidases"/>
    <property type="match status" value="1"/>
</dbReference>
<organism evidence="6 7">
    <name type="scientific">Desulfatitalea alkaliphila</name>
    <dbReference type="NCBI Taxonomy" id="2929485"/>
    <lineage>
        <taxon>Bacteria</taxon>
        <taxon>Pseudomonadati</taxon>
        <taxon>Thermodesulfobacteriota</taxon>
        <taxon>Desulfobacteria</taxon>
        <taxon>Desulfobacterales</taxon>
        <taxon>Desulfosarcinaceae</taxon>
        <taxon>Desulfatitalea</taxon>
    </lineage>
</organism>
<evidence type="ECO:0000313" key="7">
    <source>
        <dbReference type="Proteomes" id="UP001165427"/>
    </source>
</evidence>
<gene>
    <name evidence="6" type="ORF">MRX98_17045</name>
</gene>
<dbReference type="Pfam" id="PF01546">
    <property type="entry name" value="Peptidase_M20"/>
    <property type="match status" value="1"/>
</dbReference>
<keyword evidence="4" id="KW-0378">Hydrolase</keyword>
<dbReference type="InterPro" id="IPR002933">
    <property type="entry name" value="Peptidase_M20"/>
</dbReference>
<evidence type="ECO:0000313" key="6">
    <source>
        <dbReference type="EMBL" id="MCJ8502294.1"/>
    </source>
</evidence>
<evidence type="ECO:0000256" key="3">
    <source>
        <dbReference type="ARBA" id="ARBA00022723"/>
    </source>
</evidence>
<dbReference type="InterPro" id="IPR036264">
    <property type="entry name" value="Bact_exopeptidase_dim_dom"/>
</dbReference>
<dbReference type="InterPro" id="IPR050072">
    <property type="entry name" value="Peptidase_M20A"/>
</dbReference>
<dbReference type="PANTHER" id="PTHR43808:SF8">
    <property type="entry name" value="PEPTIDASE M20 DIMERISATION DOMAIN-CONTAINING PROTEIN"/>
    <property type="match status" value="1"/>
</dbReference>
<dbReference type="Proteomes" id="UP001165427">
    <property type="component" value="Unassembled WGS sequence"/>
</dbReference>
<accession>A0AA41R3I3</accession>
<comment type="caution">
    <text evidence="6">The sequence shown here is derived from an EMBL/GenBank/DDBJ whole genome shotgun (WGS) entry which is preliminary data.</text>
</comment>
<evidence type="ECO:0000256" key="1">
    <source>
        <dbReference type="ARBA" id="ARBA00001947"/>
    </source>
</evidence>
<dbReference type="SUPFAM" id="SSF55031">
    <property type="entry name" value="Bacterial exopeptidase dimerisation domain"/>
    <property type="match status" value="1"/>
</dbReference>
<dbReference type="GO" id="GO:0046872">
    <property type="term" value="F:metal ion binding"/>
    <property type="evidence" value="ECO:0007669"/>
    <property type="project" value="UniProtKB-KW"/>
</dbReference>
<dbReference type="AlphaFoldDB" id="A0AA41R3I3"/>
<keyword evidence="3" id="KW-0479">Metal-binding</keyword>
<dbReference type="GO" id="GO:0016787">
    <property type="term" value="F:hydrolase activity"/>
    <property type="evidence" value="ECO:0007669"/>
    <property type="project" value="UniProtKB-KW"/>
</dbReference>
<comment type="similarity">
    <text evidence="2">Belongs to the peptidase M20A family.</text>
</comment>
<dbReference type="EMBL" id="JALJRB010000023">
    <property type="protein sequence ID" value="MCJ8502294.1"/>
    <property type="molecule type" value="Genomic_DNA"/>
</dbReference>
<keyword evidence="7" id="KW-1185">Reference proteome</keyword>
<keyword evidence="5" id="KW-0862">Zinc</keyword>
<dbReference type="PROSITE" id="PS00759">
    <property type="entry name" value="ARGE_DAPE_CPG2_2"/>
    <property type="match status" value="1"/>
</dbReference>
<evidence type="ECO:0000256" key="5">
    <source>
        <dbReference type="ARBA" id="ARBA00022833"/>
    </source>
</evidence>
<dbReference type="RefSeq" id="WP_246912827.1">
    <property type="nucleotide sequence ID" value="NZ_JALJRB010000023.1"/>
</dbReference>
<name>A0AA41R3I3_9BACT</name>
<comment type="cofactor">
    <cofactor evidence="1">
        <name>Zn(2+)</name>
        <dbReference type="ChEBI" id="CHEBI:29105"/>
    </cofactor>
</comment>
<dbReference type="InterPro" id="IPR001261">
    <property type="entry name" value="ArgE/DapE_CS"/>
</dbReference>
<dbReference type="PANTHER" id="PTHR43808">
    <property type="entry name" value="ACETYLORNITHINE DEACETYLASE"/>
    <property type="match status" value="1"/>
</dbReference>
<dbReference type="SUPFAM" id="SSF53187">
    <property type="entry name" value="Zn-dependent exopeptidases"/>
    <property type="match status" value="1"/>
</dbReference>
<protein>
    <submittedName>
        <fullName evidence="6">M20/M25/M40 family metallo-hydrolase</fullName>
    </submittedName>
</protein>
<sequence>MKASPTPRINSRRLQQLLRKMVNIYSPTGKEEDVVDFVYNYIKRHGLPVVRQLVSDGRHNLIVEPDDIEAHMLLIGHLDTTEAYDLDTSEYSQDGDEVFGLGTADMKSGCAAMVEAFLTLWENGCAHLPVALALVVGEEETGDGAQRLVREYGFSTAIVGEPTDLHPCMSHHGYLEIQLVTKGRRVHASLAQGANAATSMLHLLLEFIQYLDQHLGDAVYNLRDLTSSRSGFAAPDYCEAWIDLHLPALSDMGQLTFALEELHAAYAKAHPESDSAIHFDTIHAGYELPRKGPMLELLKRVYKRHRLAFAPGSFPSHSDANILWAAGIKPILLGPGKLEKAHTAEESVHLPQVLQAAQIYVDLAIGLEEKEEEKK</sequence>
<reference evidence="6" key="1">
    <citation type="submission" date="2022-04" db="EMBL/GenBank/DDBJ databases">
        <title>Desulfatitalea alkaliphila sp. nov., a novel anaerobic sulfate-reducing bacterium isolated from terrestrial mud volcano, Taman Peninsula, Russia.</title>
        <authorList>
            <person name="Khomyakova M.A."/>
            <person name="Merkel A.Y."/>
            <person name="Slobodkin A.I."/>
        </authorList>
    </citation>
    <scope>NUCLEOTIDE SEQUENCE</scope>
    <source>
        <strain evidence="6">M08but</strain>
    </source>
</reference>